<dbReference type="GO" id="GO:0004476">
    <property type="term" value="F:mannose-6-phosphate isomerase activity"/>
    <property type="evidence" value="ECO:0007669"/>
    <property type="project" value="UniProtKB-EC"/>
</dbReference>
<comment type="cofactor">
    <cofactor evidence="8">
        <name>Zn(2+)</name>
        <dbReference type="ChEBI" id="CHEBI:29105"/>
    </cofactor>
    <text evidence="8">Binds 1 zinc ion per subunit.</text>
</comment>
<dbReference type="GO" id="GO:0005975">
    <property type="term" value="P:carbohydrate metabolic process"/>
    <property type="evidence" value="ECO:0007669"/>
    <property type="project" value="InterPro"/>
</dbReference>
<evidence type="ECO:0000256" key="8">
    <source>
        <dbReference type="PIRSR" id="PIRSR001480-2"/>
    </source>
</evidence>
<feature type="domain" description="Phosphomannose isomerase type I catalytic" evidence="9">
    <location>
        <begin position="1"/>
        <end position="147"/>
    </location>
</feature>
<dbReference type="Proteomes" id="UP000014417">
    <property type="component" value="Unassembled WGS sequence"/>
</dbReference>
<dbReference type="GO" id="GO:0008270">
    <property type="term" value="F:zinc ion binding"/>
    <property type="evidence" value="ECO:0007669"/>
    <property type="project" value="InterPro"/>
</dbReference>
<dbReference type="PRINTS" id="PR00714">
    <property type="entry name" value="MAN6PISMRASE"/>
</dbReference>
<dbReference type="Gene3D" id="1.10.441.10">
    <property type="entry name" value="Phosphomannose Isomerase, domain 2"/>
    <property type="match status" value="1"/>
</dbReference>
<dbReference type="InterPro" id="IPR046457">
    <property type="entry name" value="PMI_typeI_cat"/>
</dbReference>
<feature type="binding site" evidence="8">
    <location>
        <position position="97"/>
    </location>
    <ligand>
        <name>Zn(2+)</name>
        <dbReference type="ChEBI" id="CHEBI:29105"/>
    </ligand>
</feature>
<dbReference type="EC" id="5.3.1.8" evidence="3"/>
<dbReference type="HOGENOM" id="CLU_026967_1_1_11"/>
<dbReference type="RefSeq" id="WP_016456719.1">
    <property type="nucleotide sequence ID" value="NZ_KE150269.1"/>
</dbReference>
<dbReference type="GO" id="GO:0009298">
    <property type="term" value="P:GDP-mannose biosynthetic process"/>
    <property type="evidence" value="ECO:0007669"/>
    <property type="project" value="InterPro"/>
</dbReference>
<dbReference type="PANTHER" id="PTHR10309">
    <property type="entry name" value="MANNOSE-6-PHOSPHATE ISOMERASE"/>
    <property type="match status" value="1"/>
</dbReference>
<evidence type="ECO:0000313" key="11">
    <source>
        <dbReference type="Proteomes" id="UP000014417"/>
    </source>
</evidence>
<comment type="catalytic activity">
    <reaction evidence="1">
        <text>D-mannose 6-phosphate = D-fructose 6-phosphate</text>
        <dbReference type="Rhea" id="RHEA:12356"/>
        <dbReference type="ChEBI" id="CHEBI:58735"/>
        <dbReference type="ChEBI" id="CHEBI:61527"/>
        <dbReference type="EC" id="5.3.1.8"/>
    </reaction>
</comment>
<dbReference type="NCBIfam" id="TIGR00218">
    <property type="entry name" value="manA"/>
    <property type="match status" value="1"/>
</dbReference>
<dbReference type="PANTHER" id="PTHR10309:SF0">
    <property type="entry name" value="MANNOSE-6-PHOSPHATE ISOMERASE"/>
    <property type="match status" value="1"/>
</dbReference>
<reference evidence="10 11" key="1">
    <citation type="submission" date="2013-04" db="EMBL/GenBank/DDBJ databases">
        <title>The Genome Sequence of Propionimicrobium lymphophilum ACS-093-V-SCH5.</title>
        <authorList>
            <consortium name="The Broad Institute Genomics Platform"/>
            <person name="Earl A."/>
            <person name="Ward D."/>
            <person name="Feldgarden M."/>
            <person name="Gevers D."/>
            <person name="Saerens B."/>
            <person name="Vaneechoutte M."/>
            <person name="Walker B."/>
            <person name="Young S."/>
            <person name="Zeng Q."/>
            <person name="Gargeya S."/>
            <person name="Fitzgerald M."/>
            <person name="Haas B."/>
            <person name="Abouelleil A."/>
            <person name="Allen A.W."/>
            <person name="Alvarado L."/>
            <person name="Arachchi H.M."/>
            <person name="Berlin A.M."/>
            <person name="Chapman S.B."/>
            <person name="Gainer-Dewar J."/>
            <person name="Goldberg J."/>
            <person name="Griggs A."/>
            <person name="Gujja S."/>
            <person name="Hansen M."/>
            <person name="Howarth C."/>
            <person name="Imamovic A."/>
            <person name="Ireland A."/>
            <person name="Larimer J."/>
            <person name="McCowan C."/>
            <person name="Murphy C."/>
            <person name="Pearson M."/>
            <person name="Poon T.W."/>
            <person name="Priest M."/>
            <person name="Roberts A."/>
            <person name="Saif S."/>
            <person name="Shea T."/>
            <person name="Sisk P."/>
            <person name="Sykes S."/>
            <person name="Wortman J."/>
            <person name="Nusbaum C."/>
            <person name="Birren B."/>
        </authorList>
    </citation>
    <scope>NUCLEOTIDE SEQUENCE [LARGE SCALE GENOMIC DNA]</scope>
    <source>
        <strain evidence="10 11">ACS-093-V-SCH5</strain>
    </source>
</reference>
<dbReference type="AlphaFoldDB" id="S2WX70"/>
<feature type="active site" evidence="7">
    <location>
        <position position="280"/>
    </location>
</feature>
<evidence type="ECO:0000313" key="10">
    <source>
        <dbReference type="EMBL" id="EPD32344.1"/>
    </source>
</evidence>
<dbReference type="Pfam" id="PF20511">
    <property type="entry name" value="PMI_typeI_cat"/>
    <property type="match status" value="1"/>
</dbReference>
<keyword evidence="6 10" id="KW-0413">Isomerase</keyword>
<feature type="binding site" evidence="8">
    <location>
        <position position="132"/>
    </location>
    <ligand>
        <name>Zn(2+)</name>
        <dbReference type="ChEBI" id="CHEBI:29105"/>
    </ligand>
</feature>
<evidence type="ECO:0000256" key="7">
    <source>
        <dbReference type="PIRSR" id="PIRSR001480-1"/>
    </source>
</evidence>
<comment type="similarity">
    <text evidence="2">Belongs to the mannose-6-phosphate isomerase type 1 family.</text>
</comment>
<keyword evidence="5 8" id="KW-0862">Zinc</keyword>
<dbReference type="PATRIC" id="fig|883161.3.peg.1900"/>
<dbReference type="CDD" id="cd07011">
    <property type="entry name" value="cupin_PMI_type_I_N"/>
    <property type="match status" value="1"/>
</dbReference>
<dbReference type="GO" id="GO:0005829">
    <property type="term" value="C:cytosol"/>
    <property type="evidence" value="ECO:0007669"/>
    <property type="project" value="TreeGrafter"/>
</dbReference>
<proteinExistence type="inferred from homology"/>
<evidence type="ECO:0000256" key="1">
    <source>
        <dbReference type="ARBA" id="ARBA00000757"/>
    </source>
</evidence>
<protein>
    <recommendedName>
        <fullName evidence="3">mannose-6-phosphate isomerase</fullName>
        <ecNumber evidence="3">5.3.1.8</ecNumber>
    </recommendedName>
</protein>
<dbReference type="STRING" id="883161.HMPREF9306_01913"/>
<feature type="binding site" evidence="8">
    <location>
        <position position="261"/>
    </location>
    <ligand>
        <name>Zn(2+)</name>
        <dbReference type="ChEBI" id="CHEBI:29105"/>
    </ligand>
</feature>
<dbReference type="SUPFAM" id="SSF51182">
    <property type="entry name" value="RmlC-like cupins"/>
    <property type="match status" value="1"/>
</dbReference>
<evidence type="ECO:0000256" key="5">
    <source>
        <dbReference type="ARBA" id="ARBA00022833"/>
    </source>
</evidence>
<evidence type="ECO:0000256" key="4">
    <source>
        <dbReference type="ARBA" id="ARBA00022723"/>
    </source>
</evidence>
<evidence type="ECO:0000256" key="6">
    <source>
        <dbReference type="ARBA" id="ARBA00023235"/>
    </source>
</evidence>
<organism evidence="10 11">
    <name type="scientific">Propionimicrobium lymphophilum ACS-093-V-SCH5</name>
    <dbReference type="NCBI Taxonomy" id="883161"/>
    <lineage>
        <taxon>Bacteria</taxon>
        <taxon>Bacillati</taxon>
        <taxon>Actinomycetota</taxon>
        <taxon>Actinomycetes</taxon>
        <taxon>Propionibacteriales</taxon>
        <taxon>Propionibacteriaceae</taxon>
        <taxon>Propionimicrobium</taxon>
    </lineage>
</organism>
<dbReference type="InterPro" id="IPR016305">
    <property type="entry name" value="Mannose-6-P_Isomerase"/>
</dbReference>
<dbReference type="InterPro" id="IPR011051">
    <property type="entry name" value="RmlC_Cupin_sf"/>
</dbReference>
<dbReference type="PIRSF" id="PIRSF001480">
    <property type="entry name" value="Mannose-6-phosphate_isomerase"/>
    <property type="match status" value="1"/>
</dbReference>
<name>S2WX70_9ACTN</name>
<dbReference type="EMBL" id="AGZR01000009">
    <property type="protein sequence ID" value="EPD32344.1"/>
    <property type="molecule type" value="Genomic_DNA"/>
</dbReference>
<keyword evidence="11" id="KW-1185">Reference proteome</keyword>
<evidence type="ECO:0000256" key="3">
    <source>
        <dbReference type="ARBA" id="ARBA00011956"/>
    </source>
</evidence>
<dbReference type="OrthoDB" id="9792649at2"/>
<evidence type="ECO:0000259" key="9">
    <source>
        <dbReference type="Pfam" id="PF20511"/>
    </source>
</evidence>
<dbReference type="InterPro" id="IPR014710">
    <property type="entry name" value="RmlC-like_jellyroll"/>
</dbReference>
<feature type="binding site" evidence="8">
    <location>
        <position position="95"/>
    </location>
    <ligand>
        <name>Zn(2+)</name>
        <dbReference type="ChEBI" id="CHEBI:29105"/>
    </ligand>
</feature>
<evidence type="ECO:0000256" key="2">
    <source>
        <dbReference type="ARBA" id="ARBA00010772"/>
    </source>
</evidence>
<accession>S2WX70</accession>
<comment type="caution">
    <text evidence="10">The sequence shown here is derived from an EMBL/GenBank/DDBJ whole genome shotgun (WGS) entry which is preliminary data.</text>
</comment>
<dbReference type="Gene3D" id="2.60.120.10">
    <property type="entry name" value="Jelly Rolls"/>
    <property type="match status" value="2"/>
</dbReference>
<keyword evidence="4 8" id="KW-0479">Metal-binding</keyword>
<sequence>MQRIVGTIRHYDWGSTDFIANLLGNPVTDQPDAEYWLGTHPSSPTQITVDGKTSDLRTYLANNPGLLGDKIHDEFGNELPYLVKILSASVPLSLQAHPNADDAKAGFERENAAGIPIDDPRRTFKDPRPKPELIVALTPFDALVGFRDPAESYRLFNEICRIPELDSVIGPLEHRRGSAALEEVFLDALSIDEERKWIVNEVVSAAIKHVADAGKVGEFARTTVMLDEHFPGDPSLLAALLLNRRHLKPGEALHVSPGTMHAYLNGSGVEVMASSDNVLRGGLTHKHIDVDALVQVVTFKSDPAKVLAPSYVREGVETYDYPDSSYCVWRINPNGLAIELPAISSARILLAIDGSMLLTSGEDQTRLDKGQAVFIAANEEVKAVGEGCAFLTSIGK</sequence>
<gene>
    <name evidence="10" type="ORF">HMPREF9306_01913</name>
</gene>
<dbReference type="InterPro" id="IPR001250">
    <property type="entry name" value="Man6P_Isoase-1"/>
</dbReference>